<reference evidence="1 2" key="1">
    <citation type="journal article" date="2012" name="Mol. Microbiol.">
        <title>The genetic and structural basis of two distinct terminal side branch residues in stewartan and amylovoran exopolysaccharides and their potential role in host adaptation.</title>
        <authorList>
            <person name="Wang X."/>
            <person name="Yang F."/>
            <person name="von Bodman S.B."/>
        </authorList>
    </citation>
    <scope>NUCLEOTIDE SEQUENCE [LARGE SCALE GENOMIC DNA]</scope>
    <source>
        <strain evidence="1 2">DC283</strain>
    </source>
</reference>
<name>H3RLX4_PANSE</name>
<dbReference type="Proteomes" id="UP000005050">
    <property type="component" value="Unassembled WGS sequence"/>
</dbReference>
<evidence type="ECO:0000313" key="1">
    <source>
        <dbReference type="EMBL" id="EHT97605.1"/>
    </source>
</evidence>
<dbReference type="AlphaFoldDB" id="H3RLX4"/>
<gene>
    <name evidence="1" type="ORF">CKS_5487</name>
</gene>
<sequence length="43" mass="4883">MAIIAGREILLAFCASGDHPRPIFGLLRKNELYDVLSAFYPFR</sequence>
<accession>H3RLX4</accession>
<evidence type="ECO:0000313" key="2">
    <source>
        <dbReference type="Proteomes" id="UP000005050"/>
    </source>
</evidence>
<organism evidence="1 2">
    <name type="scientific">Pantoea stewartii subsp. stewartii DC283</name>
    <dbReference type="NCBI Taxonomy" id="660596"/>
    <lineage>
        <taxon>Bacteria</taxon>
        <taxon>Pseudomonadati</taxon>
        <taxon>Pseudomonadota</taxon>
        <taxon>Gammaproteobacteria</taxon>
        <taxon>Enterobacterales</taxon>
        <taxon>Erwiniaceae</taxon>
        <taxon>Pantoea</taxon>
    </lineage>
</organism>
<proteinExistence type="predicted"/>
<protein>
    <submittedName>
        <fullName evidence="1">Uncharacterized protein</fullName>
    </submittedName>
</protein>
<comment type="caution">
    <text evidence="1">The sequence shown here is derived from an EMBL/GenBank/DDBJ whole genome shotgun (WGS) entry which is preliminary data.</text>
</comment>
<dbReference type="EMBL" id="AHIE01000057">
    <property type="protein sequence ID" value="EHT97605.1"/>
    <property type="molecule type" value="Genomic_DNA"/>
</dbReference>